<evidence type="ECO:0000259" key="2">
    <source>
        <dbReference type="Pfam" id="PF02720"/>
    </source>
</evidence>
<feature type="compositionally biased region" description="Basic and acidic residues" evidence="1">
    <location>
        <begin position="467"/>
        <end position="479"/>
    </location>
</feature>
<dbReference type="Pfam" id="PF02720">
    <property type="entry name" value="DUF222"/>
    <property type="match status" value="1"/>
</dbReference>
<dbReference type="InterPro" id="IPR003615">
    <property type="entry name" value="HNH_nuc"/>
</dbReference>
<dbReference type="CDD" id="cd00085">
    <property type="entry name" value="HNHc"/>
    <property type="match status" value="1"/>
</dbReference>
<feature type="compositionally biased region" description="Pro residues" evidence="1">
    <location>
        <begin position="679"/>
        <end position="689"/>
    </location>
</feature>
<dbReference type="Proteomes" id="UP000555407">
    <property type="component" value="Unassembled WGS sequence"/>
</dbReference>
<proteinExistence type="predicted"/>
<organism evidence="3 4">
    <name type="scientific">Kribbella shirazensis</name>
    <dbReference type="NCBI Taxonomy" id="1105143"/>
    <lineage>
        <taxon>Bacteria</taxon>
        <taxon>Bacillati</taxon>
        <taxon>Actinomycetota</taxon>
        <taxon>Actinomycetes</taxon>
        <taxon>Propionibacteriales</taxon>
        <taxon>Kribbellaceae</taxon>
        <taxon>Kribbella</taxon>
    </lineage>
</organism>
<dbReference type="InterPro" id="IPR003870">
    <property type="entry name" value="DUF222"/>
</dbReference>
<keyword evidence="4" id="KW-1185">Reference proteome</keyword>
<dbReference type="EMBL" id="JAASRO010000001">
    <property type="protein sequence ID" value="NIK59017.1"/>
    <property type="molecule type" value="Genomic_DNA"/>
</dbReference>
<evidence type="ECO:0000256" key="1">
    <source>
        <dbReference type="SAM" id="MobiDB-lite"/>
    </source>
</evidence>
<dbReference type="AlphaFoldDB" id="A0A7X5VEF7"/>
<protein>
    <recommendedName>
        <fullName evidence="2">DUF222 domain-containing protein</fullName>
    </recommendedName>
</protein>
<gene>
    <name evidence="3" type="ORF">BJY22_004734</name>
</gene>
<sequence>MTAMVSTRRPGKAAAAGPTVAPDPAAPQHGQCERRGVPRDRTPHEEFVVPDEFMLPPDDLYDFEDPHPPVVLSEEDLYDNLPAMSRVDWLDWLEWAGVDQDEAEREMLRRKAPAWVFLPPGAELAAALERLRPQCESPVALIEAMKAAARMEAWAASIKTSAMASFVRQRKAQATEIPRPTQIDTSGRPIDPERSWSAEIGAALHLSTDTAARHIDTALHLTGPLTATHTALRCGALTWSKALAISEATRHLPTDAAQAVEAHVLRRAPGQTHKNLRESLRRQVAKHTIREDADRHRAAVTDRTCKIVPLPDGMAGLWVVHTADKIQQMWVVIQAMADLAKRGTPNIPSTATSPTGTTSPSSTGSSTTRTAHSTASTGTSAETIAGTAVGTAVEMAAHPSAAEFAGRAVGEPVGEAAGEATGESADDAVGGAAGVPSPNRRDPAPRDPHQRDSAARDPDAGSAGCGSDRRGPDRRTAEQRRADVMADVFEHMLHNGLDWLGRRLPDQHRRRPHIEVLIPATTLLGMDDDPCELTGYGPIPADMARRIATDSTWRRLLTDPTNGTVLEASTTRHDPSTLVTETLLARHPTCAWPGCNRTSRQCDRDHTTPFTQTGRTTLTGLAPYCEYHHVIKDHPDWGWSSTTHPDGSVTLTAPTGHRYITVPPARGPVTPDQATGQPAPHPPNDPPPF</sequence>
<feature type="region of interest" description="Disordered" evidence="1">
    <location>
        <begin position="415"/>
        <end position="479"/>
    </location>
</feature>
<reference evidence="3 4" key="1">
    <citation type="submission" date="2020-03" db="EMBL/GenBank/DDBJ databases">
        <title>Sequencing the genomes of 1000 actinobacteria strains.</title>
        <authorList>
            <person name="Klenk H.-P."/>
        </authorList>
    </citation>
    <scope>NUCLEOTIDE SEQUENCE [LARGE SCALE GENOMIC DNA]</scope>
    <source>
        <strain evidence="3 4">DSM 45490</strain>
    </source>
</reference>
<feature type="domain" description="DUF222" evidence="2">
    <location>
        <begin position="189"/>
        <end position="317"/>
    </location>
</feature>
<feature type="region of interest" description="Disordered" evidence="1">
    <location>
        <begin position="664"/>
        <end position="689"/>
    </location>
</feature>
<feature type="region of interest" description="Disordered" evidence="1">
    <location>
        <begin position="1"/>
        <end position="39"/>
    </location>
</feature>
<feature type="region of interest" description="Disordered" evidence="1">
    <location>
        <begin position="344"/>
        <end position="383"/>
    </location>
</feature>
<feature type="compositionally biased region" description="Low complexity" evidence="1">
    <location>
        <begin position="348"/>
        <end position="383"/>
    </location>
</feature>
<feature type="compositionally biased region" description="Basic and acidic residues" evidence="1">
    <location>
        <begin position="439"/>
        <end position="459"/>
    </location>
</feature>
<comment type="caution">
    <text evidence="3">The sequence shown here is derived from an EMBL/GenBank/DDBJ whole genome shotgun (WGS) entry which is preliminary data.</text>
</comment>
<evidence type="ECO:0000313" key="3">
    <source>
        <dbReference type="EMBL" id="NIK59017.1"/>
    </source>
</evidence>
<evidence type="ECO:0000313" key="4">
    <source>
        <dbReference type="Proteomes" id="UP000555407"/>
    </source>
</evidence>
<feature type="compositionally biased region" description="Low complexity" evidence="1">
    <location>
        <begin position="415"/>
        <end position="430"/>
    </location>
</feature>
<accession>A0A7X5VEF7</accession>
<name>A0A7X5VEF7_9ACTN</name>